<evidence type="ECO:0000256" key="6">
    <source>
        <dbReference type="ARBA" id="ARBA00022763"/>
    </source>
</evidence>
<dbReference type="GO" id="GO:0003677">
    <property type="term" value="F:DNA binding"/>
    <property type="evidence" value="ECO:0007669"/>
    <property type="project" value="UniProtKB-KW"/>
</dbReference>
<dbReference type="InterPro" id="IPR006050">
    <property type="entry name" value="DNA_photolyase_N"/>
</dbReference>
<evidence type="ECO:0000256" key="7">
    <source>
        <dbReference type="ARBA" id="ARBA00022827"/>
    </source>
</evidence>
<keyword evidence="16" id="KW-1185">Reference proteome</keyword>
<evidence type="ECO:0000256" key="4">
    <source>
        <dbReference type="ARBA" id="ARBA00014046"/>
    </source>
</evidence>
<dbReference type="InterPro" id="IPR008148">
    <property type="entry name" value="DNA_photolyase_2"/>
</dbReference>
<evidence type="ECO:0000256" key="10">
    <source>
        <dbReference type="ARBA" id="ARBA00023239"/>
    </source>
</evidence>
<dbReference type="GO" id="GO:0006281">
    <property type="term" value="P:DNA repair"/>
    <property type="evidence" value="ECO:0007669"/>
    <property type="project" value="UniProtKB-KW"/>
</dbReference>
<keyword evidence="8" id="KW-0238">DNA-binding</keyword>
<dbReference type="InterPro" id="IPR052219">
    <property type="entry name" value="Photolyase_Class-2"/>
</dbReference>
<dbReference type="InterPro" id="IPR014729">
    <property type="entry name" value="Rossmann-like_a/b/a_fold"/>
</dbReference>
<dbReference type="AlphaFoldDB" id="A0ABD1YU88"/>
<dbReference type="Proteomes" id="UP001605036">
    <property type="component" value="Unassembled WGS sequence"/>
</dbReference>
<dbReference type="FunFam" id="1.25.40.80:FF:000004">
    <property type="entry name" value="Deoxyribodipyrimidine photolyase"/>
    <property type="match status" value="1"/>
</dbReference>
<keyword evidence="7" id="KW-0274">FAD</keyword>
<evidence type="ECO:0000256" key="2">
    <source>
        <dbReference type="ARBA" id="ARBA00006409"/>
    </source>
</evidence>
<dbReference type="PANTHER" id="PTHR10211:SF0">
    <property type="entry name" value="DEOXYRIBODIPYRIMIDINE PHOTO-LYASE"/>
    <property type="match status" value="1"/>
</dbReference>
<evidence type="ECO:0000256" key="11">
    <source>
        <dbReference type="ARBA" id="ARBA00031671"/>
    </source>
</evidence>
<dbReference type="PROSITE" id="PS51645">
    <property type="entry name" value="PHR_CRY_ALPHA_BETA"/>
    <property type="match status" value="1"/>
</dbReference>
<evidence type="ECO:0000256" key="8">
    <source>
        <dbReference type="ARBA" id="ARBA00023125"/>
    </source>
</evidence>
<comment type="function">
    <text evidence="13">Involved in repair of UV radiation-induced DNA damage. Catalyzes the light-dependent monomerization (300-600 nm) of cyclobutylpyrimidine dimers (CPDs), which are formed between adjacent bases on the same DNA strand upon exposure to ultraviolet radiation. Required for plant survival in the presence of UV-B light. Not involved in the repair of (6-4) photoproducts.</text>
</comment>
<feature type="domain" description="Photolyase/cryptochrome alpha/beta" evidence="14">
    <location>
        <begin position="77"/>
        <end position="209"/>
    </location>
</feature>
<evidence type="ECO:0000256" key="3">
    <source>
        <dbReference type="ARBA" id="ARBA00013149"/>
    </source>
</evidence>
<dbReference type="NCBIfam" id="TIGR00591">
    <property type="entry name" value="phr2"/>
    <property type="match status" value="1"/>
</dbReference>
<comment type="similarity">
    <text evidence="2">Belongs to the DNA photolyase class-2 family.</text>
</comment>
<comment type="cofactor">
    <cofactor evidence="1">
        <name>FAD</name>
        <dbReference type="ChEBI" id="CHEBI:57692"/>
    </cofactor>
</comment>
<dbReference type="Gene3D" id="3.40.50.620">
    <property type="entry name" value="HUPs"/>
    <property type="match status" value="1"/>
</dbReference>
<evidence type="ECO:0000256" key="9">
    <source>
        <dbReference type="ARBA" id="ARBA00023204"/>
    </source>
</evidence>
<dbReference type="SUPFAM" id="SSF48173">
    <property type="entry name" value="Cryptochrome/photolyase FAD-binding domain"/>
    <property type="match status" value="1"/>
</dbReference>
<dbReference type="PROSITE" id="PS01084">
    <property type="entry name" value="DNA_PHOTOLYASES_2_2"/>
    <property type="match status" value="1"/>
</dbReference>
<dbReference type="FunFam" id="3.40.50.620:FF:000110">
    <property type="entry name" value="Deoxyribodipyrimidine photolyase"/>
    <property type="match status" value="1"/>
</dbReference>
<dbReference type="PANTHER" id="PTHR10211">
    <property type="entry name" value="DEOXYRIBODIPYRIMIDINE PHOTOLYASE"/>
    <property type="match status" value="1"/>
</dbReference>
<dbReference type="EC" id="4.1.99.3" evidence="3"/>
<name>A0ABD1YU88_9MARC</name>
<keyword evidence="10" id="KW-0456">Lyase</keyword>
<protein>
    <recommendedName>
        <fullName evidence="4">Deoxyribodipyrimidine photo-lyase</fullName>
        <ecNumber evidence="3">4.1.99.3</ecNumber>
    </recommendedName>
    <alternativeName>
        <fullName evidence="11">DNA photolyase</fullName>
    </alternativeName>
</protein>
<dbReference type="Pfam" id="PF00875">
    <property type="entry name" value="DNA_photolyase"/>
    <property type="match status" value="1"/>
</dbReference>
<dbReference type="GO" id="GO:0003904">
    <property type="term" value="F:deoxyribodipyrimidine photo-lyase activity"/>
    <property type="evidence" value="ECO:0007669"/>
    <property type="project" value="UniProtKB-EC"/>
</dbReference>
<gene>
    <name evidence="15" type="ORF">R1flu_005737</name>
</gene>
<evidence type="ECO:0000313" key="16">
    <source>
        <dbReference type="Proteomes" id="UP001605036"/>
    </source>
</evidence>
<dbReference type="Gene3D" id="1.25.40.80">
    <property type="match status" value="1"/>
</dbReference>
<keyword evidence="9" id="KW-0234">DNA repair</keyword>
<evidence type="ECO:0000259" key="14">
    <source>
        <dbReference type="PROSITE" id="PS51645"/>
    </source>
</evidence>
<evidence type="ECO:0000313" key="15">
    <source>
        <dbReference type="EMBL" id="KAL2634258.1"/>
    </source>
</evidence>
<keyword evidence="5" id="KW-0285">Flavoprotein</keyword>
<sequence>MSKRKVQPSIESALKATKKEVKELEPAIKKLKKEVKKAVNTTEDVDNVRISTSNSNSDEVHKGRVRVLKEGNGSRKGPILYWMSRDQRSRDNWALLHAVQEAKKEGVAVAVVFNLVDNFLNAQARHFGFMLRGLRVVEKNLNAVDIPFFLFRGKAQETIPEFVEECGASTVVMDFSPLRIGRVWREELCKNVSSSVSVHEVDAHNVVPVWEASPRLEYGARTIRTKIHKLLPDYLTDFPVLKNSGHPWSGPTPSPVDWETLISVVLSIGAEVPEIDWCEPGEEAAIEHLLGPKNGFLTKRLSKYEFRNDPTKLGSLSSISPYLHYGQIAPQRAAFEARKRQKESPKNIDSFFEELVVRRELSENFCFYQPNYDNLKGAWDWAQKTLKEHANDKREFLYTQEQLEKGKTHDSLWNAAQLEMVHYGKMHGFMRMYWAKKILEWTESPEEALRIAIYLNDKYEIDGRDPNGYVGCMWSICGIHDQGWKERPVFGKIRYMNLAGCKRKFNVDGYISYVDRLVSSVKKKAKGSSQAEAAHRKL</sequence>
<dbReference type="InterPro" id="IPR036155">
    <property type="entry name" value="Crypto/Photolyase_N_sf"/>
</dbReference>
<comment type="catalytic activity">
    <reaction evidence="12">
        <text>cyclobutadipyrimidine (in DNA) = 2 pyrimidine residues (in DNA).</text>
        <dbReference type="EC" id="4.1.99.3"/>
    </reaction>
</comment>
<evidence type="ECO:0000256" key="1">
    <source>
        <dbReference type="ARBA" id="ARBA00001974"/>
    </source>
</evidence>
<comment type="caution">
    <text evidence="15">The sequence shown here is derived from an EMBL/GenBank/DDBJ whole genome shotgun (WGS) entry which is preliminary data.</text>
</comment>
<organism evidence="15 16">
    <name type="scientific">Riccia fluitans</name>
    <dbReference type="NCBI Taxonomy" id="41844"/>
    <lineage>
        <taxon>Eukaryota</taxon>
        <taxon>Viridiplantae</taxon>
        <taxon>Streptophyta</taxon>
        <taxon>Embryophyta</taxon>
        <taxon>Marchantiophyta</taxon>
        <taxon>Marchantiopsida</taxon>
        <taxon>Marchantiidae</taxon>
        <taxon>Marchantiales</taxon>
        <taxon>Ricciaceae</taxon>
        <taxon>Riccia</taxon>
    </lineage>
</organism>
<dbReference type="Gene3D" id="1.10.579.10">
    <property type="entry name" value="DNA Cyclobutane Dipyrimidine Photolyase, subunit A, domain 3"/>
    <property type="match status" value="1"/>
</dbReference>
<dbReference type="EMBL" id="JBHFFA010000003">
    <property type="protein sequence ID" value="KAL2634258.1"/>
    <property type="molecule type" value="Genomic_DNA"/>
</dbReference>
<dbReference type="InterPro" id="IPR036134">
    <property type="entry name" value="Crypto/Photolyase_FAD-like_sf"/>
</dbReference>
<accession>A0ABD1YU88</accession>
<reference evidence="15 16" key="1">
    <citation type="submission" date="2024-09" db="EMBL/GenBank/DDBJ databases">
        <title>Chromosome-scale assembly of Riccia fluitans.</title>
        <authorList>
            <person name="Paukszto L."/>
            <person name="Sawicki J."/>
            <person name="Karawczyk K."/>
            <person name="Piernik-Szablinska J."/>
            <person name="Szczecinska M."/>
            <person name="Mazdziarz M."/>
        </authorList>
    </citation>
    <scope>NUCLEOTIDE SEQUENCE [LARGE SCALE GENOMIC DNA]</scope>
    <source>
        <strain evidence="15">Rf_01</strain>
        <tissue evidence="15">Aerial parts of the thallus</tissue>
    </source>
</reference>
<dbReference type="PROSITE" id="PS01083">
    <property type="entry name" value="DNA_PHOTOLYASES_2_1"/>
    <property type="match status" value="1"/>
</dbReference>
<dbReference type="InterPro" id="IPR032673">
    <property type="entry name" value="DNA_photolyase_2_CS"/>
</dbReference>
<evidence type="ECO:0000256" key="13">
    <source>
        <dbReference type="ARBA" id="ARBA00055119"/>
    </source>
</evidence>
<keyword evidence="6" id="KW-0227">DNA damage</keyword>
<dbReference type="GO" id="GO:0009650">
    <property type="term" value="P:UV protection"/>
    <property type="evidence" value="ECO:0007669"/>
    <property type="project" value="UniProtKB-ARBA"/>
</dbReference>
<evidence type="ECO:0000256" key="5">
    <source>
        <dbReference type="ARBA" id="ARBA00022630"/>
    </source>
</evidence>
<dbReference type="FunFam" id="1.10.579.10:FF:000002">
    <property type="entry name" value="Deoxyribodipyrimidine photolyase"/>
    <property type="match status" value="1"/>
</dbReference>
<proteinExistence type="inferred from homology"/>
<evidence type="ECO:0000256" key="12">
    <source>
        <dbReference type="ARBA" id="ARBA00033999"/>
    </source>
</evidence>
<dbReference type="SUPFAM" id="SSF52425">
    <property type="entry name" value="Cryptochrome/photolyase, N-terminal domain"/>
    <property type="match status" value="1"/>
</dbReference>